<feature type="chain" id="PRO_5045589593" description="Membrane or secreted protein" evidence="1">
    <location>
        <begin position="21"/>
        <end position="226"/>
    </location>
</feature>
<dbReference type="RefSeq" id="WP_345067638.1">
    <property type="nucleotide sequence ID" value="NZ_BAABGR010000021.1"/>
</dbReference>
<evidence type="ECO:0000256" key="1">
    <source>
        <dbReference type="SAM" id="SignalP"/>
    </source>
</evidence>
<sequence length="226" mass="25815">MRTTIFTIILVVGCIIQAAAQSLSGAYHTKINDIHHLLLFVDGYVTHTVYTDKEYHNTQGGTFNIENNTLIVHCEFDNKNPENVGKDHRFSISFQNNQLKVDEVAFDKKATHSQALDGLWRITGRKVNDNIQTMQRGNRKTLKLLIDGYFQWFAINPAEKGFYGTGGGNYTFQDGKYQENILFFSRDNSRVGVTLTFDGKIEEGQWHHSGKSSKGDPIYEIWSREK</sequence>
<reference evidence="3" key="1">
    <citation type="journal article" date="2019" name="Int. J. Syst. Evol. Microbiol.">
        <title>The Global Catalogue of Microorganisms (GCM) 10K type strain sequencing project: providing services to taxonomists for standard genome sequencing and annotation.</title>
        <authorList>
            <consortium name="The Broad Institute Genomics Platform"/>
            <consortium name="The Broad Institute Genome Sequencing Center for Infectious Disease"/>
            <person name="Wu L."/>
            <person name="Ma J."/>
        </authorList>
    </citation>
    <scope>NUCLEOTIDE SEQUENCE [LARGE SCALE GENOMIC DNA]</scope>
    <source>
        <strain evidence="3">JCM 17858</strain>
    </source>
</reference>
<dbReference type="EMBL" id="BAABGR010000021">
    <property type="protein sequence ID" value="GAA4517333.1"/>
    <property type="molecule type" value="Genomic_DNA"/>
</dbReference>
<keyword evidence="1" id="KW-0732">Signal</keyword>
<comment type="caution">
    <text evidence="2">The sequence shown here is derived from an EMBL/GenBank/DDBJ whole genome shotgun (WGS) entry which is preliminary data.</text>
</comment>
<keyword evidence="3" id="KW-1185">Reference proteome</keyword>
<dbReference type="Gene3D" id="2.40.128.490">
    <property type="entry name" value="Uncharacterised protein PF14869, DUF4488"/>
    <property type="match status" value="1"/>
</dbReference>
<proteinExistence type="predicted"/>
<dbReference type="Proteomes" id="UP001500394">
    <property type="component" value="Unassembled WGS sequence"/>
</dbReference>
<feature type="signal peptide" evidence="1">
    <location>
        <begin position="1"/>
        <end position="20"/>
    </location>
</feature>
<protein>
    <recommendedName>
        <fullName evidence="4">Membrane or secreted protein</fullName>
    </recommendedName>
</protein>
<evidence type="ECO:0000313" key="3">
    <source>
        <dbReference type="Proteomes" id="UP001500394"/>
    </source>
</evidence>
<gene>
    <name evidence="2" type="ORF">GCM10023173_17740</name>
</gene>
<evidence type="ECO:0008006" key="4">
    <source>
        <dbReference type="Google" id="ProtNLM"/>
    </source>
</evidence>
<accession>A0ABP8R3P3</accession>
<organism evidence="2 3">
    <name type="scientific">Sphingobacterium thermophilum</name>
    <dbReference type="NCBI Taxonomy" id="768534"/>
    <lineage>
        <taxon>Bacteria</taxon>
        <taxon>Pseudomonadati</taxon>
        <taxon>Bacteroidota</taxon>
        <taxon>Sphingobacteriia</taxon>
        <taxon>Sphingobacteriales</taxon>
        <taxon>Sphingobacteriaceae</taxon>
        <taxon>Sphingobacterium</taxon>
    </lineage>
</organism>
<evidence type="ECO:0000313" key="2">
    <source>
        <dbReference type="EMBL" id="GAA4517333.1"/>
    </source>
</evidence>
<name>A0ABP8R3P3_9SPHI</name>